<dbReference type="EMBL" id="WNLA01000006">
    <property type="protein sequence ID" value="MTW02891.1"/>
    <property type="molecule type" value="Genomic_DNA"/>
</dbReference>
<protein>
    <recommendedName>
        <fullName evidence="4">DUF202 domain-containing protein</fullName>
    </recommendedName>
</protein>
<evidence type="ECO:0000313" key="3">
    <source>
        <dbReference type="Proteomes" id="UP000484015"/>
    </source>
</evidence>
<comment type="caution">
    <text evidence="2">The sequence shown here is derived from an EMBL/GenBank/DDBJ whole genome shotgun (WGS) entry which is preliminary data.</text>
</comment>
<keyword evidence="3" id="KW-1185">Reference proteome</keyword>
<dbReference type="AlphaFoldDB" id="A0A6L6Q0M5"/>
<evidence type="ECO:0008006" key="4">
    <source>
        <dbReference type="Google" id="ProtNLM"/>
    </source>
</evidence>
<feature type="transmembrane region" description="Helical" evidence="1">
    <location>
        <begin position="35"/>
        <end position="52"/>
    </location>
</feature>
<keyword evidence="1" id="KW-0472">Membrane</keyword>
<accession>A0A6L6Q0M5</accession>
<dbReference type="RefSeq" id="WP_155439267.1">
    <property type="nucleotide sequence ID" value="NZ_WNLA01000006.1"/>
</dbReference>
<evidence type="ECO:0000313" key="2">
    <source>
        <dbReference type="EMBL" id="MTW02891.1"/>
    </source>
</evidence>
<proteinExistence type="predicted"/>
<organism evidence="2 3">
    <name type="scientific">Pseudoduganella ginsengisoli</name>
    <dbReference type="NCBI Taxonomy" id="1462440"/>
    <lineage>
        <taxon>Bacteria</taxon>
        <taxon>Pseudomonadati</taxon>
        <taxon>Pseudomonadota</taxon>
        <taxon>Betaproteobacteria</taxon>
        <taxon>Burkholderiales</taxon>
        <taxon>Oxalobacteraceae</taxon>
        <taxon>Telluria group</taxon>
        <taxon>Pseudoduganella</taxon>
    </lineage>
</organism>
<evidence type="ECO:0000256" key="1">
    <source>
        <dbReference type="SAM" id="Phobius"/>
    </source>
</evidence>
<keyword evidence="1" id="KW-1133">Transmembrane helix</keyword>
<gene>
    <name evidence="2" type="ORF">GM668_12435</name>
</gene>
<name>A0A6L6Q0M5_9BURK</name>
<feature type="transmembrane region" description="Helical" evidence="1">
    <location>
        <begin position="58"/>
        <end position="76"/>
    </location>
</feature>
<keyword evidence="1" id="KW-0812">Transmembrane</keyword>
<reference evidence="2 3" key="1">
    <citation type="submission" date="2019-11" db="EMBL/GenBank/DDBJ databases">
        <title>Type strains purchased from KCTC, JCM and DSMZ.</title>
        <authorList>
            <person name="Lu H."/>
        </authorList>
    </citation>
    <scope>NUCLEOTIDE SEQUENCE [LARGE SCALE GENOMIC DNA]</scope>
    <source>
        <strain evidence="2 3">KCTC 42409</strain>
    </source>
</reference>
<dbReference type="Proteomes" id="UP000484015">
    <property type="component" value="Unassembled WGS sequence"/>
</dbReference>
<sequence length="100" mass="10775">MKTPITEFETQNLLEQGSRRANAKAVLAKSAASRTSLLASAIATGVAVYFMGDFAAPLAVKVLISVGFASAILSQIECWHLQRRLDAAIELLRQAESRRG</sequence>